<dbReference type="SUPFAM" id="SSF63825">
    <property type="entry name" value="YWTD domain"/>
    <property type="match status" value="1"/>
</dbReference>
<dbReference type="Proteomes" id="UP001409585">
    <property type="component" value="Unassembled WGS sequence"/>
</dbReference>
<keyword evidence="2" id="KW-1185">Reference proteome</keyword>
<dbReference type="SUPFAM" id="SSF63829">
    <property type="entry name" value="Calcium-dependent phosphotriesterase"/>
    <property type="match status" value="1"/>
</dbReference>
<evidence type="ECO:0000313" key="2">
    <source>
        <dbReference type="Proteomes" id="UP001409585"/>
    </source>
</evidence>
<protein>
    <recommendedName>
        <fullName evidence="3">NHL repeat containing protein</fullName>
    </recommendedName>
</protein>
<sequence length="675" mass="68908">MSQLTAAVALASGLMACGSDSNGNGNNGNGGGEGNGGEELVLTEATYLKANNGSENAGTVETITEYDDLQKQFNSGANEGLELDSNGNLIQAADITDSALRFACAITLRGDEADFDVNRDRELSGSNTGLLNPKGIAYADSHGLVLVANFNATQITVFGSAAGGDATPVAVSALSVKPWDLTYVDADDRLFVALTDGTVAVYDDYVANGFVSTPNRIITPVDGDGNILSINSHGIAYDATGDRLVVSDVGDADVATDGAIFVIESAASADGNTSVARHISGPTTMLGNPVDIVLNGSELRVAEKSNDAILVYADIFSGDSGDVEPDLITSSVKPESLVQVPDTFNLIDASETTDAGMVASIIASSNPAEGSATYGQILGFDTSLSAASSTFATGMSIESVSLDNAGDLYATYDSDMGAGVFVAGRGAGVRADGSTDMARDRMITGAATTLVSPKGLDIDSMNGLIFVAENDSVEPGIKIFSACAGGNSSPLMTLGNSGDVSPWDVDYDASTDTAFVALTDGTVAIYENVVSSMNDGTMDVAMQDRTITPTINGEAMQAPTNLHGIDYDPSSDSLVVSDVGDAAIANDGKLYVLPGAAMADGPLDVSVSISGDATMLGNPVDLMFDGTAVYVAEKSNSLILRFDDVFASPGGDISPSASVELPSAESVALKSSQIN</sequence>
<proteinExistence type="predicted"/>
<accession>A0AAV3U519</accession>
<reference evidence="2" key="1">
    <citation type="journal article" date="2019" name="Int. J. Syst. Evol. Microbiol.">
        <title>The Global Catalogue of Microorganisms (GCM) 10K type strain sequencing project: providing services to taxonomists for standard genome sequencing and annotation.</title>
        <authorList>
            <consortium name="The Broad Institute Genomics Platform"/>
            <consortium name="The Broad Institute Genome Sequencing Center for Infectious Disease"/>
            <person name="Wu L."/>
            <person name="Ma J."/>
        </authorList>
    </citation>
    <scope>NUCLEOTIDE SEQUENCE [LARGE SCALE GENOMIC DNA]</scope>
    <source>
        <strain evidence="2">JCM 19134</strain>
    </source>
</reference>
<evidence type="ECO:0000313" key="1">
    <source>
        <dbReference type="EMBL" id="GAA4949379.1"/>
    </source>
</evidence>
<dbReference type="AlphaFoldDB" id="A0AAV3U519"/>
<dbReference type="EMBL" id="BAABLX010000028">
    <property type="protein sequence ID" value="GAA4949379.1"/>
    <property type="molecule type" value="Genomic_DNA"/>
</dbReference>
<evidence type="ECO:0008006" key="3">
    <source>
        <dbReference type="Google" id="ProtNLM"/>
    </source>
</evidence>
<name>A0AAV3U519_9ALTE</name>
<organism evidence="1 2">
    <name type="scientific">Halioxenophilus aromaticivorans</name>
    <dbReference type="NCBI Taxonomy" id="1306992"/>
    <lineage>
        <taxon>Bacteria</taxon>
        <taxon>Pseudomonadati</taxon>
        <taxon>Pseudomonadota</taxon>
        <taxon>Gammaproteobacteria</taxon>
        <taxon>Alteromonadales</taxon>
        <taxon>Alteromonadaceae</taxon>
        <taxon>Halioxenophilus</taxon>
    </lineage>
</organism>
<gene>
    <name evidence="1" type="ORF">GCM10025791_31990</name>
</gene>
<comment type="caution">
    <text evidence="1">The sequence shown here is derived from an EMBL/GenBank/DDBJ whole genome shotgun (WGS) entry which is preliminary data.</text>
</comment>